<sequence>MNAIKNGEVSFWHADMGGLPTPRRPLAGDTTVDVCIVGAGFTGLWTAYYLKQAEPSLSIAVIEREFAGFGASGRNGGWLSGDFTWSRDKYLSNGTREGVISFERQLRETVDEVIRVCETEGIEADIHRTDCLTYACSPAQMQRMRAALAEERAWGIGADRATLIEGPEALSRIRIANTQGALVTHGVARVQPAKLVRGLASVVERLGVSIFEQTKVTGIAKGVVTTDRGTVRARRIIRATEGFTHGIPGNEREWLPMNSAIVVTEPLPQSLWDEIGWQGAELLGDASHAYCYAQRTREGRIAMGGRGVPYRFGSATDVRGQTQPETIRQLTEILHRMLPQTRGLRLDHAWCGVLGVPRDWCATAGLDPKTGIGWAGGYVGIGVSTSNFAGRTLADLVLERQTERTDLPWVNRRPRKWEPEPLRWLGVHAMYRLYHLADRRERASGGQRSSRLAAFANRLTGR</sequence>
<dbReference type="GO" id="GO:0016491">
    <property type="term" value="F:oxidoreductase activity"/>
    <property type="evidence" value="ECO:0007669"/>
    <property type="project" value="UniProtKB-KW"/>
</dbReference>
<keyword evidence="4" id="KW-1185">Reference proteome</keyword>
<accession>A0A917YLL6</accession>
<reference evidence="3 4" key="1">
    <citation type="journal article" date="2014" name="Int. J. Syst. Evol. Microbiol.">
        <title>Complete genome sequence of Corynebacterium casei LMG S-19264T (=DSM 44701T), isolated from a smear-ripened cheese.</title>
        <authorList>
            <consortium name="US DOE Joint Genome Institute (JGI-PGF)"/>
            <person name="Walter F."/>
            <person name="Albersmeier A."/>
            <person name="Kalinowski J."/>
            <person name="Ruckert C."/>
        </authorList>
    </citation>
    <scope>NUCLEOTIDE SEQUENCE [LARGE SCALE GENOMIC DNA]</scope>
    <source>
        <strain evidence="3 4">CGMCC 1.7029</strain>
    </source>
</reference>
<organism evidence="3 4">
    <name type="scientific">Gemmobacter aquaticus</name>
    <dbReference type="NCBI Taxonomy" id="490185"/>
    <lineage>
        <taxon>Bacteria</taxon>
        <taxon>Pseudomonadati</taxon>
        <taxon>Pseudomonadota</taxon>
        <taxon>Alphaproteobacteria</taxon>
        <taxon>Rhodobacterales</taxon>
        <taxon>Paracoccaceae</taxon>
        <taxon>Gemmobacter</taxon>
    </lineage>
</organism>
<dbReference type="Proteomes" id="UP000598196">
    <property type="component" value="Unassembled WGS sequence"/>
</dbReference>
<dbReference type="AlphaFoldDB" id="A0A917YLL6"/>
<dbReference type="RefSeq" id="WP_146287323.1">
    <property type="nucleotide sequence ID" value="NZ_BMLP01000006.1"/>
</dbReference>
<keyword evidence="1" id="KW-0560">Oxidoreductase</keyword>
<feature type="domain" description="FAD dependent oxidoreductase" evidence="2">
    <location>
        <begin position="33"/>
        <end position="396"/>
    </location>
</feature>
<comment type="caution">
    <text evidence="3">The sequence shown here is derived from an EMBL/GenBank/DDBJ whole genome shotgun (WGS) entry which is preliminary data.</text>
</comment>
<dbReference type="EMBL" id="BMLP01000006">
    <property type="protein sequence ID" value="GGO35567.1"/>
    <property type="molecule type" value="Genomic_DNA"/>
</dbReference>
<dbReference type="SUPFAM" id="SSF51905">
    <property type="entry name" value="FAD/NAD(P)-binding domain"/>
    <property type="match status" value="1"/>
</dbReference>
<dbReference type="PANTHER" id="PTHR13847:SF285">
    <property type="entry name" value="FAD DEPENDENT OXIDOREDUCTASE DOMAIN-CONTAINING PROTEIN"/>
    <property type="match status" value="1"/>
</dbReference>
<dbReference type="InterPro" id="IPR006076">
    <property type="entry name" value="FAD-dep_OxRdtase"/>
</dbReference>
<dbReference type="Pfam" id="PF01266">
    <property type="entry name" value="DAO"/>
    <property type="match status" value="1"/>
</dbReference>
<name>A0A917YLL6_9RHOB</name>
<dbReference type="PANTHER" id="PTHR13847">
    <property type="entry name" value="SARCOSINE DEHYDROGENASE-RELATED"/>
    <property type="match status" value="1"/>
</dbReference>
<dbReference type="Gene3D" id="3.50.50.60">
    <property type="entry name" value="FAD/NAD(P)-binding domain"/>
    <property type="match status" value="1"/>
</dbReference>
<evidence type="ECO:0000259" key="2">
    <source>
        <dbReference type="Pfam" id="PF01266"/>
    </source>
</evidence>
<dbReference type="InterPro" id="IPR036188">
    <property type="entry name" value="FAD/NAD-bd_sf"/>
</dbReference>
<dbReference type="OrthoDB" id="9806601at2"/>
<evidence type="ECO:0000256" key="1">
    <source>
        <dbReference type="ARBA" id="ARBA00023002"/>
    </source>
</evidence>
<dbReference type="Gene3D" id="3.30.9.10">
    <property type="entry name" value="D-Amino Acid Oxidase, subunit A, domain 2"/>
    <property type="match status" value="1"/>
</dbReference>
<evidence type="ECO:0000313" key="4">
    <source>
        <dbReference type="Proteomes" id="UP000598196"/>
    </source>
</evidence>
<proteinExistence type="predicted"/>
<protein>
    <submittedName>
        <fullName evidence="3">FAD-dependent oxidoreductase</fullName>
    </submittedName>
</protein>
<gene>
    <name evidence="3" type="ORF">GCM10010991_28030</name>
</gene>
<evidence type="ECO:0000313" key="3">
    <source>
        <dbReference type="EMBL" id="GGO35567.1"/>
    </source>
</evidence>
<dbReference type="GO" id="GO:0005737">
    <property type="term" value="C:cytoplasm"/>
    <property type="evidence" value="ECO:0007669"/>
    <property type="project" value="TreeGrafter"/>
</dbReference>